<dbReference type="PANTHER" id="PTHR35936">
    <property type="entry name" value="MEMBRANE-BOUND LYTIC MUREIN TRANSGLYCOSYLASE F"/>
    <property type="match status" value="1"/>
</dbReference>
<accession>A0A240TSY4</accession>
<protein>
    <submittedName>
        <fullName evidence="2">Uncharacterized protein</fullName>
    </submittedName>
</protein>
<dbReference type="KEGG" id="acid:CBP33_09110"/>
<evidence type="ECO:0000256" key="1">
    <source>
        <dbReference type="ARBA" id="ARBA00022729"/>
    </source>
</evidence>
<evidence type="ECO:0000313" key="3">
    <source>
        <dbReference type="Proteomes" id="UP000194432"/>
    </source>
</evidence>
<dbReference type="PANTHER" id="PTHR35936:SF17">
    <property type="entry name" value="ARGININE-BINDING EXTRACELLULAR PROTEIN ARTP"/>
    <property type="match status" value="1"/>
</dbReference>
<accession>A0A240U2R5</accession>
<proteinExistence type="predicted"/>
<organism evidence="2 3">
    <name type="scientific">Acidovorax carolinensis</name>
    <dbReference type="NCBI Taxonomy" id="553814"/>
    <lineage>
        <taxon>Bacteria</taxon>
        <taxon>Pseudomonadati</taxon>
        <taxon>Pseudomonadota</taxon>
        <taxon>Betaproteobacteria</taxon>
        <taxon>Burkholderiales</taxon>
        <taxon>Comamonadaceae</taxon>
        <taxon>Acidovorax</taxon>
    </lineage>
</organism>
<dbReference type="Proteomes" id="UP000194432">
    <property type="component" value="Chromosome 1"/>
</dbReference>
<dbReference type="Gene3D" id="3.40.190.10">
    <property type="entry name" value="Periplasmic binding protein-like II"/>
    <property type="match status" value="2"/>
</dbReference>
<dbReference type="SUPFAM" id="SSF53850">
    <property type="entry name" value="Periplasmic binding protein-like II"/>
    <property type="match status" value="1"/>
</dbReference>
<dbReference type="InterPro" id="IPR001638">
    <property type="entry name" value="Solute-binding_3/MltF_N"/>
</dbReference>
<name>A0A240TSY4_9BURK</name>
<evidence type="ECO:0000313" key="2">
    <source>
        <dbReference type="EMBL" id="ART51724.1"/>
    </source>
</evidence>
<dbReference type="RefSeq" id="WP_086912270.1">
    <property type="nucleotide sequence ID" value="NZ_CP021359.1"/>
</dbReference>
<dbReference type="Pfam" id="PF00497">
    <property type="entry name" value="SBP_bac_3"/>
    <property type="match status" value="1"/>
</dbReference>
<dbReference type="EMBL" id="CP021361">
    <property type="protein sequence ID" value="ART51724.1"/>
    <property type="molecule type" value="Genomic_DNA"/>
</dbReference>
<dbReference type="SMART" id="SM00062">
    <property type="entry name" value="PBPb"/>
    <property type="match status" value="1"/>
</dbReference>
<sequence>MAEAGALPPDKATRPRTPWRRAQAHGWLAALIALGVAGWVGLSSPPAAAHRWLHALAPTAFTLPAPGPLLLQARERGVLRVGVREYPRPSPPGDPQPAEPDNYDAGLARHIAQQLGVAVQLVGLAPQQVAAATAAGQVDLVLAGSPNGQAAAPATLRGTVPYVKGPGRIVVLRKSPLERPAQLAGQNVCVALGSPYAQPLRERLGARPVHFRSAVHAVSAFMAGECAALAEDEGLLQRLLAQTEWRFYRVFDDAIAPAPSARVLLAQADPDSARHLDALLDQWRAQGLQAQARLQRTSEVMLEVALLQDGAICH</sequence>
<dbReference type="AlphaFoldDB" id="A0A240TSY4"/>
<gene>
    <name evidence="2" type="ORF">CBP34_08700</name>
</gene>
<reference evidence="2 3" key="1">
    <citation type="submission" date="2017-05" db="EMBL/GenBank/DDBJ databases">
        <title>Polyphasic characterization of four soil-derived phenanthrene-degrading Acidovorax strains and proposal of Acidovorax phenanthrenivorans sp. nov.</title>
        <authorList>
            <person name="Singleton D.R."/>
            <person name="Lee J."/>
            <person name="Dickey A.N."/>
            <person name="Stroud A."/>
            <person name="Scholl E.H."/>
            <person name="Wright F.A."/>
            <person name="Aitken M.D."/>
        </authorList>
    </citation>
    <scope>NUCLEOTIDE SEQUENCE [LARGE SCALE GENOMIC DNA]</scope>
    <source>
        <strain evidence="2">NA3</strain>
    </source>
</reference>
<keyword evidence="3" id="KW-1185">Reference proteome</keyword>
<keyword evidence="1" id="KW-0732">Signal</keyword>
<dbReference type="KEGG" id="acin:CBP34_08700"/>